<keyword evidence="2" id="KW-0732">Signal</keyword>
<keyword evidence="4" id="KW-1185">Reference proteome</keyword>
<organism evidence="3 4">
    <name type="scientific">Filimonas effusa</name>
    <dbReference type="NCBI Taxonomy" id="2508721"/>
    <lineage>
        <taxon>Bacteria</taxon>
        <taxon>Pseudomonadati</taxon>
        <taxon>Bacteroidota</taxon>
        <taxon>Chitinophagia</taxon>
        <taxon>Chitinophagales</taxon>
        <taxon>Chitinophagaceae</taxon>
        <taxon>Filimonas</taxon>
    </lineage>
</organism>
<evidence type="ECO:0000256" key="2">
    <source>
        <dbReference type="SAM" id="SignalP"/>
    </source>
</evidence>
<dbReference type="AlphaFoldDB" id="A0A4V1M9M8"/>
<name>A0A4V1M9M8_9BACT</name>
<feature type="signal peptide" evidence="2">
    <location>
        <begin position="1"/>
        <end position="22"/>
    </location>
</feature>
<sequence length="119" mass="12583">MKSLRVVLAAVLAVAVIGAAFAFAPAKKVKNLAPIQYEYIGAQPATPTSATTPGNWTTPTTLPDASNSGTQLYGIRFDTDDTNLSEALDIVSDNLNNLSNGQEYQQDGHAVTVFLKVAE</sequence>
<gene>
    <name evidence="3" type="ORF">ESB13_18380</name>
</gene>
<dbReference type="EMBL" id="SDHZ01000003">
    <property type="protein sequence ID" value="RXK81760.1"/>
    <property type="molecule type" value="Genomic_DNA"/>
</dbReference>
<evidence type="ECO:0000313" key="3">
    <source>
        <dbReference type="EMBL" id="RXK81760.1"/>
    </source>
</evidence>
<comment type="caution">
    <text evidence="3">The sequence shown here is derived from an EMBL/GenBank/DDBJ whole genome shotgun (WGS) entry which is preliminary data.</text>
</comment>
<dbReference type="Proteomes" id="UP000290545">
    <property type="component" value="Unassembled WGS sequence"/>
</dbReference>
<protein>
    <submittedName>
        <fullName evidence="3">Uncharacterized protein</fullName>
    </submittedName>
</protein>
<evidence type="ECO:0000313" key="4">
    <source>
        <dbReference type="Proteomes" id="UP000290545"/>
    </source>
</evidence>
<feature type="region of interest" description="Disordered" evidence="1">
    <location>
        <begin position="46"/>
        <end position="67"/>
    </location>
</feature>
<evidence type="ECO:0000256" key="1">
    <source>
        <dbReference type="SAM" id="MobiDB-lite"/>
    </source>
</evidence>
<accession>A0A4V1M9M8</accession>
<reference evidence="3 4" key="1">
    <citation type="submission" date="2019-01" db="EMBL/GenBank/DDBJ databases">
        <title>Filimonas sp. strain TTM-71.</title>
        <authorList>
            <person name="Chen W.-M."/>
        </authorList>
    </citation>
    <scope>NUCLEOTIDE SEQUENCE [LARGE SCALE GENOMIC DNA]</scope>
    <source>
        <strain evidence="3 4">TTM-71</strain>
    </source>
</reference>
<feature type="chain" id="PRO_5020468139" evidence="2">
    <location>
        <begin position="23"/>
        <end position="119"/>
    </location>
</feature>
<feature type="compositionally biased region" description="Low complexity" evidence="1">
    <location>
        <begin position="46"/>
        <end position="63"/>
    </location>
</feature>
<proteinExistence type="predicted"/>
<dbReference type="RefSeq" id="WP_129005157.1">
    <property type="nucleotide sequence ID" value="NZ_SDHZ01000003.1"/>
</dbReference>